<dbReference type="OrthoDB" id="6555472at2"/>
<organism evidence="1 2">
    <name type="scientific">Xenorhabdus khoisanae</name>
    <dbReference type="NCBI Taxonomy" id="880157"/>
    <lineage>
        <taxon>Bacteria</taxon>
        <taxon>Pseudomonadati</taxon>
        <taxon>Pseudomonadota</taxon>
        <taxon>Gammaproteobacteria</taxon>
        <taxon>Enterobacterales</taxon>
        <taxon>Morganellaceae</taxon>
        <taxon>Xenorhabdus</taxon>
    </lineage>
</organism>
<keyword evidence="2" id="KW-1185">Reference proteome</keyword>
<dbReference type="AlphaFoldDB" id="A0A0J5FR61"/>
<dbReference type="PATRIC" id="fig|880157.4.peg.2651"/>
<reference evidence="1 2" key="1">
    <citation type="submission" date="2015-06" db="EMBL/GenBank/DDBJ databases">
        <title>Draft Whole-Genome Sequence of the Entomopathogenic Bacterium Xenorhabdus khoisanae.</title>
        <authorList>
            <person name="Naidoo S."/>
            <person name="Featherston J."/>
            <person name="Gray V.M."/>
        </authorList>
    </citation>
    <scope>NUCLEOTIDE SEQUENCE [LARGE SCALE GENOMIC DNA]</scope>
    <source>
        <strain evidence="1 2">MCB</strain>
    </source>
</reference>
<gene>
    <name evidence="1" type="ORF">AB204_12440</name>
</gene>
<proteinExistence type="predicted"/>
<protein>
    <submittedName>
        <fullName evidence="1">Uncharacterized protein</fullName>
    </submittedName>
</protein>
<comment type="caution">
    <text evidence="1">The sequence shown here is derived from an EMBL/GenBank/DDBJ whole genome shotgun (WGS) entry which is preliminary data.</text>
</comment>
<evidence type="ECO:0000313" key="2">
    <source>
        <dbReference type="Proteomes" id="UP000036277"/>
    </source>
</evidence>
<dbReference type="Proteomes" id="UP000036277">
    <property type="component" value="Unassembled WGS sequence"/>
</dbReference>
<accession>A0A0J5FR61</accession>
<name>A0A0J5FR61_9GAMM</name>
<evidence type="ECO:0000313" key="1">
    <source>
        <dbReference type="EMBL" id="KMJ44791.1"/>
    </source>
</evidence>
<dbReference type="EMBL" id="LFCV01000077">
    <property type="protein sequence ID" value="KMJ44791.1"/>
    <property type="molecule type" value="Genomic_DNA"/>
</dbReference>
<dbReference type="RefSeq" id="WP_152671539.1">
    <property type="nucleotide sequence ID" value="NZ_CAWMBG010000077.1"/>
</dbReference>
<sequence length="90" mass="10246">MSVTTGYSQTLQGSYADSQTMVISTIVNGQDFDHHKNQQVTLVNGVIAVIDYRGYVSEFQLDRRHTEIFITTDDIRRQSLTHIFAPRTPN</sequence>